<dbReference type="Proteomes" id="UP000319818">
    <property type="component" value="Unassembled WGS sequence"/>
</dbReference>
<dbReference type="InterPro" id="IPR012551">
    <property type="entry name" value="DUF1707_SHOCT-like"/>
</dbReference>
<reference evidence="2 3" key="1">
    <citation type="submission" date="2019-06" db="EMBL/GenBank/DDBJ databases">
        <title>Sequencing the genomes of 1000 actinobacteria strains.</title>
        <authorList>
            <person name="Klenk H.-P."/>
        </authorList>
    </citation>
    <scope>NUCLEOTIDE SEQUENCE [LARGE SCALE GENOMIC DNA]</scope>
    <source>
        <strain evidence="2 3">DSM 45511</strain>
    </source>
</reference>
<dbReference type="PANTHER" id="PTHR40763">
    <property type="entry name" value="MEMBRANE PROTEIN-RELATED"/>
    <property type="match status" value="1"/>
</dbReference>
<evidence type="ECO:0000313" key="2">
    <source>
        <dbReference type="EMBL" id="TQM36436.1"/>
    </source>
</evidence>
<evidence type="ECO:0000313" key="3">
    <source>
        <dbReference type="Proteomes" id="UP000319818"/>
    </source>
</evidence>
<dbReference type="EMBL" id="VFPH01000003">
    <property type="protein sequence ID" value="TQM36436.1"/>
    <property type="molecule type" value="Genomic_DNA"/>
</dbReference>
<comment type="caution">
    <text evidence="2">The sequence shown here is derived from an EMBL/GenBank/DDBJ whole genome shotgun (WGS) entry which is preliminary data.</text>
</comment>
<accession>A0A543FRH4</accession>
<keyword evidence="3" id="KW-1185">Reference proteome</keyword>
<dbReference type="PANTHER" id="PTHR40763:SF4">
    <property type="entry name" value="DUF1707 DOMAIN-CONTAINING PROTEIN"/>
    <property type="match status" value="1"/>
</dbReference>
<feature type="domain" description="DUF1707" evidence="1">
    <location>
        <begin position="5"/>
        <end position="57"/>
    </location>
</feature>
<evidence type="ECO:0000259" key="1">
    <source>
        <dbReference type="Pfam" id="PF08044"/>
    </source>
</evidence>
<gene>
    <name evidence="2" type="ORF">FB388_7899</name>
</gene>
<dbReference type="RefSeq" id="WP_211362487.1">
    <property type="nucleotide sequence ID" value="NZ_VFPH01000003.1"/>
</dbReference>
<name>A0A543FRH4_9PSEU</name>
<dbReference type="Pfam" id="PF08044">
    <property type="entry name" value="DUF1707"/>
    <property type="match status" value="1"/>
</dbReference>
<sequence length="61" mass="7214">MPRELRASDDERQAVVRRLERAFRDGRLTVVEFDERMHAAYAARTRGELDDLTEDLPPDLW</sequence>
<organism evidence="2 3">
    <name type="scientific">Pseudonocardia cypriaca</name>
    <dbReference type="NCBI Taxonomy" id="882449"/>
    <lineage>
        <taxon>Bacteria</taxon>
        <taxon>Bacillati</taxon>
        <taxon>Actinomycetota</taxon>
        <taxon>Actinomycetes</taxon>
        <taxon>Pseudonocardiales</taxon>
        <taxon>Pseudonocardiaceae</taxon>
        <taxon>Pseudonocardia</taxon>
    </lineage>
</organism>
<protein>
    <submittedName>
        <fullName evidence="2">Uncharacterized protein DUF1707</fullName>
    </submittedName>
</protein>
<proteinExistence type="predicted"/>
<dbReference type="AlphaFoldDB" id="A0A543FRH4"/>